<comment type="subcellular location">
    <subcellularLocation>
        <location evidence="5">Cell membrane</location>
        <topology evidence="5">Multi-pass membrane protein</topology>
    </subcellularLocation>
    <subcellularLocation>
        <location evidence="1">Membrane</location>
        <topology evidence="1">Multi-pass membrane protein</topology>
    </subcellularLocation>
</comment>
<feature type="transmembrane region" description="Helical" evidence="5">
    <location>
        <begin position="7"/>
        <end position="33"/>
    </location>
</feature>
<evidence type="ECO:0000256" key="2">
    <source>
        <dbReference type="ARBA" id="ARBA00022692"/>
    </source>
</evidence>
<dbReference type="EMBL" id="FLUQ01000005">
    <property type="protein sequence ID" value="SBW09813.1"/>
    <property type="molecule type" value="Genomic_DNA"/>
</dbReference>
<accession>A0A212KDP0</accession>
<dbReference type="GO" id="GO:0005886">
    <property type="term" value="C:plasma membrane"/>
    <property type="evidence" value="ECO:0007669"/>
    <property type="project" value="UniProtKB-SubCell"/>
</dbReference>
<feature type="transmembrane region" description="Helical" evidence="5">
    <location>
        <begin position="88"/>
        <end position="120"/>
    </location>
</feature>
<reference evidence="6" key="1">
    <citation type="submission" date="2016-04" db="EMBL/GenBank/DDBJ databases">
        <authorList>
            <person name="Evans L.H."/>
            <person name="Alamgir A."/>
            <person name="Owens N."/>
            <person name="Weber N.D."/>
            <person name="Virtaneva K."/>
            <person name="Barbian K."/>
            <person name="Babar A."/>
            <person name="Rosenke K."/>
        </authorList>
    </citation>
    <scope>NUCLEOTIDE SEQUENCE</scope>
    <source>
        <strain evidence="6">86</strain>
    </source>
</reference>
<evidence type="ECO:0000256" key="1">
    <source>
        <dbReference type="ARBA" id="ARBA00004141"/>
    </source>
</evidence>
<gene>
    <name evidence="6" type="ORF">KL86DPRO_50284</name>
</gene>
<evidence type="ECO:0000313" key="6">
    <source>
        <dbReference type="EMBL" id="SBW09813.1"/>
    </source>
</evidence>
<evidence type="ECO:0000256" key="4">
    <source>
        <dbReference type="ARBA" id="ARBA00023136"/>
    </source>
</evidence>
<protein>
    <recommendedName>
        <fullName evidence="5">Probable membrane transporter protein</fullName>
    </recommendedName>
</protein>
<dbReference type="InterPro" id="IPR002781">
    <property type="entry name" value="TM_pro_TauE-like"/>
</dbReference>
<keyword evidence="3 5" id="KW-1133">Transmembrane helix</keyword>
<feature type="transmembrane region" description="Helical" evidence="5">
    <location>
        <begin position="140"/>
        <end position="166"/>
    </location>
</feature>
<feature type="transmembrane region" description="Helical" evidence="5">
    <location>
        <begin position="178"/>
        <end position="200"/>
    </location>
</feature>
<feature type="transmembrane region" description="Helical" evidence="5">
    <location>
        <begin position="212"/>
        <end position="231"/>
    </location>
</feature>
<organism evidence="6">
    <name type="scientific">uncultured delta proteobacterium</name>
    <dbReference type="NCBI Taxonomy" id="34034"/>
    <lineage>
        <taxon>Bacteria</taxon>
        <taxon>Deltaproteobacteria</taxon>
        <taxon>environmental samples</taxon>
    </lineage>
</organism>
<dbReference type="AlphaFoldDB" id="A0A212KDP0"/>
<sequence length="264" mass="27454">MLILGVYLACGVVVGLLAGLLGIGGGTVIVPILDIMLPLQNVDYSVVHHMALATSMANIMFTSVTSACSHSKRGTVRWDIVKAMTPGLLLGTLGGTFVVSSIPTAPLKIVFCVFLAYTSFQMIKDIKPKASFHLPGTPGLFLAGLFVGIVASFVGIGGGVIIIPFLTMCNVPMINTIGASAAMGFPIAVAGTIGFIVNGWGNAALPDYSLGFVYLPALAGLVVASMLVTPYGVKLSHSMPVKTLKRCFGVLLLVMAARMAYSIM</sequence>
<feature type="transmembrane region" description="Helical" evidence="5">
    <location>
        <begin position="45"/>
        <end position="67"/>
    </location>
</feature>
<dbReference type="Pfam" id="PF01925">
    <property type="entry name" value="TauE"/>
    <property type="match status" value="1"/>
</dbReference>
<feature type="transmembrane region" description="Helical" evidence="5">
    <location>
        <begin position="243"/>
        <end position="261"/>
    </location>
</feature>
<dbReference type="PANTHER" id="PTHR43483">
    <property type="entry name" value="MEMBRANE TRANSPORTER PROTEIN HI_0806-RELATED"/>
    <property type="match status" value="1"/>
</dbReference>
<proteinExistence type="inferred from homology"/>
<comment type="similarity">
    <text evidence="5">Belongs to the 4-toluene sulfonate uptake permease (TSUP) (TC 2.A.102) family.</text>
</comment>
<name>A0A212KDP0_9DELT</name>
<keyword evidence="5" id="KW-1003">Cell membrane</keyword>
<evidence type="ECO:0000256" key="5">
    <source>
        <dbReference type="RuleBase" id="RU363041"/>
    </source>
</evidence>
<keyword evidence="2 5" id="KW-0812">Transmembrane</keyword>
<keyword evidence="4 5" id="KW-0472">Membrane</keyword>
<evidence type="ECO:0000256" key="3">
    <source>
        <dbReference type="ARBA" id="ARBA00022989"/>
    </source>
</evidence>
<dbReference type="PANTHER" id="PTHR43483:SF3">
    <property type="entry name" value="MEMBRANE TRANSPORTER PROTEIN HI_0806-RELATED"/>
    <property type="match status" value="1"/>
</dbReference>